<keyword evidence="3" id="KW-1185">Reference proteome</keyword>
<dbReference type="AlphaFoldDB" id="A0A2G1QQE6"/>
<evidence type="ECO:0000313" key="2">
    <source>
        <dbReference type="EMBL" id="PHP67787.1"/>
    </source>
</evidence>
<dbReference type="InterPro" id="IPR050104">
    <property type="entry name" value="FMN-dep_NADH:Q_OxRdtase_AzoR1"/>
</dbReference>
<dbReference type="InterPro" id="IPR029039">
    <property type="entry name" value="Flavoprotein-like_sf"/>
</dbReference>
<dbReference type="InterPro" id="IPR003680">
    <property type="entry name" value="Flavodoxin_fold"/>
</dbReference>
<reference evidence="2 3" key="1">
    <citation type="submission" date="2017-10" db="EMBL/GenBank/DDBJ databases">
        <title>Sedimentibacterium mangrovi gen. nov., sp. nov., a novel member of family Phyllobacteriacea isolated from mangrove sediment.</title>
        <authorList>
            <person name="Liao H."/>
            <person name="Tian Y."/>
        </authorList>
    </citation>
    <scope>NUCLEOTIDE SEQUENCE [LARGE SCALE GENOMIC DNA]</scope>
    <source>
        <strain evidence="2 3">X9-2-2</strain>
    </source>
</reference>
<comment type="caution">
    <text evidence="2">The sequence shown here is derived from an EMBL/GenBank/DDBJ whole genome shotgun (WGS) entry which is preliminary data.</text>
</comment>
<organism evidence="2 3">
    <name type="scientific">Zhengella mangrovi</name>
    <dbReference type="NCBI Taxonomy" id="1982044"/>
    <lineage>
        <taxon>Bacteria</taxon>
        <taxon>Pseudomonadati</taxon>
        <taxon>Pseudomonadota</taxon>
        <taxon>Alphaproteobacteria</taxon>
        <taxon>Hyphomicrobiales</taxon>
        <taxon>Notoacmeibacteraceae</taxon>
        <taxon>Zhengella</taxon>
    </lineage>
</organism>
<accession>A0A2G1QQE6</accession>
<dbReference type="SUPFAM" id="SSF52218">
    <property type="entry name" value="Flavoproteins"/>
    <property type="match status" value="1"/>
</dbReference>
<protein>
    <submittedName>
        <fullName evidence="2">FMN-dependent NADH-azoreductase</fullName>
    </submittedName>
</protein>
<dbReference type="Proteomes" id="UP000221168">
    <property type="component" value="Unassembled WGS sequence"/>
</dbReference>
<dbReference type="Pfam" id="PF02525">
    <property type="entry name" value="Flavodoxin_2"/>
    <property type="match status" value="1"/>
</dbReference>
<feature type="domain" description="Flavodoxin-like fold" evidence="1">
    <location>
        <begin position="4"/>
        <end position="130"/>
    </location>
</feature>
<sequence length="150" mass="15586">MPEELAASDMYVSQLVEADVVVLGTPMQNFSTPSTMKSWVDHILRAGKTFQYSEGGPVGLLSDKKVVVIVSSGGIYSKGALSAFEQCGNYLRDIISIIGLTDVAILRAEGLAFGAEAAAHGLAGGIAAAESLAAQKGQNNVQTAYVRPPA</sequence>
<proteinExistence type="predicted"/>
<gene>
    <name evidence="2" type="ORF">CSC94_08910</name>
</gene>
<dbReference type="Gene3D" id="3.40.50.360">
    <property type="match status" value="1"/>
</dbReference>
<dbReference type="PANTHER" id="PTHR43741:SF4">
    <property type="entry name" value="FMN-DEPENDENT NADH:QUINONE OXIDOREDUCTASE"/>
    <property type="match status" value="1"/>
</dbReference>
<evidence type="ECO:0000313" key="3">
    <source>
        <dbReference type="Proteomes" id="UP000221168"/>
    </source>
</evidence>
<dbReference type="OrthoDB" id="9787136at2"/>
<dbReference type="PANTHER" id="PTHR43741">
    <property type="entry name" value="FMN-DEPENDENT NADH-AZOREDUCTASE 1"/>
    <property type="match status" value="1"/>
</dbReference>
<dbReference type="EMBL" id="PDVP01000003">
    <property type="protein sequence ID" value="PHP67787.1"/>
    <property type="molecule type" value="Genomic_DNA"/>
</dbReference>
<evidence type="ECO:0000259" key="1">
    <source>
        <dbReference type="Pfam" id="PF02525"/>
    </source>
</evidence>
<name>A0A2G1QQE6_9HYPH</name>
<dbReference type="RefSeq" id="WP_099305954.1">
    <property type="nucleotide sequence ID" value="NZ_PDVP01000003.1"/>
</dbReference>